<dbReference type="PATRIC" id="fig|279058.17.peg.2450"/>
<accession>A0A127QJR1</accession>
<feature type="domain" description="UspA" evidence="2">
    <location>
        <begin position="157"/>
        <end position="281"/>
    </location>
</feature>
<dbReference type="Proteomes" id="UP000071778">
    <property type="component" value="Chromosome"/>
</dbReference>
<dbReference type="Gene3D" id="3.40.50.12370">
    <property type="match status" value="1"/>
</dbReference>
<dbReference type="RefSeq" id="WP_061533395.1">
    <property type="nucleotide sequence ID" value="NZ_CP013233.1"/>
</dbReference>
<proteinExistence type="inferred from homology"/>
<dbReference type="PANTHER" id="PTHR46268:SF15">
    <property type="entry name" value="UNIVERSAL STRESS PROTEIN HP_0031"/>
    <property type="match status" value="1"/>
</dbReference>
<sequence length="282" mass="30327">MDYKTILVHVDESRRASEQIGIAALLAQKYNAHLIGAAATGVAPQFFMPGVIGESNLALLGPALSELRDQAAKRLTEFESIAWKMDVKSFEKRLIEDDAGVGLSLQARYSDLVVIGQVNPADYSTVLRADFPEFVLLNCGRPVLIVPYAGHFPVFGKRVLVAWDASVEATRAVTASIPLLRQADLVQVVVFDKGNPSGAHGEQPGADIALYLARHGVKVDVSEQTMPTGIDVGNALLSHAADFGADLIVMGGYGHKRFREIMLGGVTHTILESMTVPVLMAH</sequence>
<organism evidence="3 4">
    <name type="scientific">Collimonas arenae</name>
    <dbReference type="NCBI Taxonomy" id="279058"/>
    <lineage>
        <taxon>Bacteria</taxon>
        <taxon>Pseudomonadati</taxon>
        <taxon>Pseudomonadota</taxon>
        <taxon>Betaproteobacteria</taxon>
        <taxon>Burkholderiales</taxon>
        <taxon>Oxalobacteraceae</taxon>
        <taxon>Collimonas</taxon>
    </lineage>
</organism>
<dbReference type="InterPro" id="IPR006016">
    <property type="entry name" value="UspA"/>
</dbReference>
<dbReference type="OrthoDB" id="9804721at2"/>
<evidence type="ECO:0000313" key="3">
    <source>
        <dbReference type="EMBL" id="AMP10025.1"/>
    </source>
</evidence>
<dbReference type="PANTHER" id="PTHR46268">
    <property type="entry name" value="STRESS RESPONSE PROTEIN NHAX"/>
    <property type="match status" value="1"/>
</dbReference>
<dbReference type="PRINTS" id="PR01438">
    <property type="entry name" value="UNVRSLSTRESS"/>
</dbReference>
<protein>
    <submittedName>
        <fullName evidence="3">Universal stress family protein</fullName>
    </submittedName>
</protein>
<comment type="similarity">
    <text evidence="1">Belongs to the universal stress protein A family.</text>
</comment>
<dbReference type="CDD" id="cd00293">
    <property type="entry name" value="USP-like"/>
    <property type="match status" value="1"/>
</dbReference>
<name>A0A127QJR1_9BURK</name>
<dbReference type="InterPro" id="IPR006015">
    <property type="entry name" value="Universal_stress_UspA"/>
</dbReference>
<dbReference type="SUPFAM" id="SSF52402">
    <property type="entry name" value="Adenine nucleotide alpha hydrolases-like"/>
    <property type="match status" value="2"/>
</dbReference>
<keyword evidence="4" id="KW-1185">Reference proteome</keyword>
<evidence type="ECO:0000313" key="4">
    <source>
        <dbReference type="Proteomes" id="UP000071778"/>
    </source>
</evidence>
<dbReference type="Pfam" id="PF00582">
    <property type="entry name" value="Usp"/>
    <property type="match status" value="1"/>
</dbReference>
<reference evidence="3 4" key="1">
    <citation type="submission" date="2015-11" db="EMBL/GenBank/DDBJ databases">
        <title>Exploring the genomic traits of fungus-feeding bacterial genus Collimonas.</title>
        <authorList>
            <person name="Song C."/>
            <person name="Schmidt R."/>
            <person name="de Jager V."/>
            <person name="Krzyzanowska D."/>
            <person name="Jongedijk E."/>
            <person name="Cankar K."/>
            <person name="Beekwilder J."/>
            <person name="van Veen A."/>
            <person name="de Boer W."/>
            <person name="van Veen J.A."/>
            <person name="Garbeva P."/>
        </authorList>
    </citation>
    <scope>NUCLEOTIDE SEQUENCE [LARGE SCALE GENOMIC DNA]</scope>
    <source>
        <strain evidence="3 4">Ter282</strain>
    </source>
</reference>
<dbReference type="EMBL" id="CP013235">
    <property type="protein sequence ID" value="AMP10025.1"/>
    <property type="molecule type" value="Genomic_DNA"/>
</dbReference>
<evidence type="ECO:0000256" key="1">
    <source>
        <dbReference type="ARBA" id="ARBA00008791"/>
    </source>
</evidence>
<evidence type="ECO:0000259" key="2">
    <source>
        <dbReference type="Pfam" id="PF00582"/>
    </source>
</evidence>
<gene>
    <name evidence="3" type="ORF">CAter282_2275</name>
</gene>
<dbReference type="AlphaFoldDB" id="A0A127QJR1"/>